<dbReference type="PANTHER" id="PTHR43235:SF1">
    <property type="entry name" value="GLUTAMINE AMIDOTRANSFERASE PB2B2.05-RELATED"/>
    <property type="match status" value="1"/>
</dbReference>
<dbReference type="Pfam" id="PF07722">
    <property type="entry name" value="Peptidase_C26"/>
    <property type="match status" value="1"/>
</dbReference>
<dbReference type="SUPFAM" id="SSF52317">
    <property type="entry name" value="Class I glutamine amidotransferase-like"/>
    <property type="match status" value="1"/>
</dbReference>
<dbReference type="Proteomes" id="UP001501490">
    <property type="component" value="Unassembled WGS sequence"/>
</dbReference>
<keyword evidence="2" id="KW-1185">Reference proteome</keyword>
<dbReference type="Gene3D" id="3.40.50.880">
    <property type="match status" value="1"/>
</dbReference>
<dbReference type="InterPro" id="IPR029062">
    <property type="entry name" value="Class_I_gatase-like"/>
</dbReference>
<dbReference type="CDD" id="cd01745">
    <property type="entry name" value="GATase1_2"/>
    <property type="match status" value="1"/>
</dbReference>
<accession>A0ABP6ZBR3</accession>
<protein>
    <submittedName>
        <fullName evidence="1">Gamma-glutamyl-gamma-aminobutyrate hydrolase family protein</fullName>
    </submittedName>
</protein>
<dbReference type="EMBL" id="BAABAB010000003">
    <property type="protein sequence ID" value="GAA3604551.1"/>
    <property type="molecule type" value="Genomic_DNA"/>
</dbReference>
<dbReference type="GO" id="GO:0016787">
    <property type="term" value="F:hydrolase activity"/>
    <property type="evidence" value="ECO:0007669"/>
    <property type="project" value="UniProtKB-KW"/>
</dbReference>
<reference evidence="2" key="1">
    <citation type="journal article" date="2019" name="Int. J. Syst. Evol. Microbiol.">
        <title>The Global Catalogue of Microorganisms (GCM) 10K type strain sequencing project: providing services to taxonomists for standard genome sequencing and annotation.</title>
        <authorList>
            <consortium name="The Broad Institute Genomics Platform"/>
            <consortium name="The Broad Institute Genome Sequencing Center for Infectious Disease"/>
            <person name="Wu L."/>
            <person name="Ma J."/>
        </authorList>
    </citation>
    <scope>NUCLEOTIDE SEQUENCE [LARGE SCALE GENOMIC DNA]</scope>
    <source>
        <strain evidence="2">JCM 16929</strain>
    </source>
</reference>
<organism evidence="1 2">
    <name type="scientific">Microlunatus ginsengisoli</name>
    <dbReference type="NCBI Taxonomy" id="363863"/>
    <lineage>
        <taxon>Bacteria</taxon>
        <taxon>Bacillati</taxon>
        <taxon>Actinomycetota</taxon>
        <taxon>Actinomycetes</taxon>
        <taxon>Propionibacteriales</taxon>
        <taxon>Propionibacteriaceae</taxon>
        <taxon>Microlunatus</taxon>
    </lineage>
</organism>
<proteinExistence type="predicted"/>
<dbReference type="PANTHER" id="PTHR43235">
    <property type="entry name" value="GLUTAMINE AMIDOTRANSFERASE PB2B2.05-RELATED"/>
    <property type="match status" value="1"/>
</dbReference>
<name>A0ABP6ZBR3_9ACTN</name>
<dbReference type="PROSITE" id="PS51273">
    <property type="entry name" value="GATASE_TYPE_1"/>
    <property type="match status" value="1"/>
</dbReference>
<dbReference type="InterPro" id="IPR011697">
    <property type="entry name" value="Peptidase_C26"/>
</dbReference>
<sequence length="264" mass="28175">MVKPADKLEETVSMTARRPLIVIPARFSEHATALRYEAEVTARALVRAVYAAGGEPVVIHPSAPGAEVDIDAVRERLWFADGVLLPGGGDVAARWSGQQPHPSQYGVDEEQDAFDLAVARVALADRIPLLAICRGNQIVNVALGGDLIQDMADTTGTHFNRVHELRVAEDSPLGEIVGSATTISCYHHQCIATLGSGLMPAAYSADGVIEAVTLRDHDGWYLGIQWHPEDSAATDPVQAALFARFVGAAATRVRSGVDEVRLAP</sequence>
<gene>
    <name evidence="1" type="ORF">GCM10022236_02950</name>
</gene>
<comment type="caution">
    <text evidence="1">The sequence shown here is derived from an EMBL/GenBank/DDBJ whole genome shotgun (WGS) entry which is preliminary data.</text>
</comment>
<evidence type="ECO:0000313" key="1">
    <source>
        <dbReference type="EMBL" id="GAA3604551.1"/>
    </source>
</evidence>
<dbReference type="InterPro" id="IPR044668">
    <property type="entry name" value="PuuD-like"/>
</dbReference>
<evidence type="ECO:0000313" key="2">
    <source>
        <dbReference type="Proteomes" id="UP001501490"/>
    </source>
</evidence>
<keyword evidence="1" id="KW-0378">Hydrolase</keyword>